<name>A0A1L7I696_9FLAO</name>
<evidence type="ECO:0000313" key="1">
    <source>
        <dbReference type="EMBL" id="APU69106.1"/>
    </source>
</evidence>
<dbReference type="KEGG" id="gfl:GRFL_2382"/>
<sequence>MKILLPFKKDQNPYLDELIIHSKHTYVYDNFRNYDTTFKIVNIHWPEALFEWYEPTSENLRELEENIKNWKKNSFIVYTKHDEVRHKKMTPNFQRLFALIEENTDLYIHLGSYSKNLYEKKYPKAQHKIVNHPLYQNSFEPYKKPIARRLLKISQNAFVVTVPGKIRNRKERKLVLNSFKFLPEKDKVLIATNMRKDSEIHFPGRIRLKKIFDIKKYRATQFIEKYQPPSYLFNYGQLARDEFALRISAADIIFVPRINIWNSGNVFLAYTFKKIVVGPATGNIEEHLINMGMPIFNPDSIDDVVKAIEEGRKLQESGYYPNDSMLEEFSPSVLSKKLDQIFENLVS</sequence>
<organism evidence="1 2">
    <name type="scientific">Christiangramia flava JLT2011</name>
    <dbReference type="NCBI Taxonomy" id="1229726"/>
    <lineage>
        <taxon>Bacteria</taxon>
        <taxon>Pseudomonadati</taxon>
        <taxon>Bacteroidota</taxon>
        <taxon>Flavobacteriia</taxon>
        <taxon>Flavobacteriales</taxon>
        <taxon>Flavobacteriaceae</taxon>
        <taxon>Christiangramia</taxon>
    </lineage>
</organism>
<dbReference type="EMBL" id="CP016359">
    <property type="protein sequence ID" value="APU69106.1"/>
    <property type="molecule type" value="Genomic_DNA"/>
</dbReference>
<dbReference type="STRING" id="1229726.GRFL_2382"/>
<dbReference type="SUPFAM" id="SSF53756">
    <property type="entry name" value="UDP-Glycosyltransferase/glycogen phosphorylase"/>
    <property type="match status" value="1"/>
</dbReference>
<gene>
    <name evidence="1" type="ORF">GRFL_2382</name>
</gene>
<dbReference type="Gene3D" id="3.40.50.2000">
    <property type="entry name" value="Glycogen Phosphorylase B"/>
    <property type="match status" value="1"/>
</dbReference>
<dbReference type="AlphaFoldDB" id="A0A1L7I696"/>
<accession>A0A1L7I696</accession>
<protein>
    <submittedName>
        <fullName evidence="1">Uncharacterized protein</fullName>
    </submittedName>
</protein>
<dbReference type="RefSeq" id="WP_083644801.1">
    <property type="nucleotide sequence ID" value="NZ_AMRU01000011.1"/>
</dbReference>
<reference evidence="1 2" key="1">
    <citation type="submission" date="2016-07" db="EMBL/GenBank/DDBJ databases">
        <title>Multi-omics approach to identify versatile polysaccharide utilization systems of a marine flavobacterium Gramella flava.</title>
        <authorList>
            <person name="Tang K."/>
        </authorList>
    </citation>
    <scope>NUCLEOTIDE SEQUENCE [LARGE SCALE GENOMIC DNA]</scope>
    <source>
        <strain evidence="1 2">JLT2011</strain>
    </source>
</reference>
<evidence type="ECO:0000313" key="2">
    <source>
        <dbReference type="Proteomes" id="UP000186230"/>
    </source>
</evidence>
<dbReference type="Proteomes" id="UP000186230">
    <property type="component" value="Chromosome"/>
</dbReference>
<proteinExistence type="predicted"/>
<keyword evidence="2" id="KW-1185">Reference proteome</keyword>
<dbReference type="OrthoDB" id="1007434at2"/>